<keyword evidence="2" id="KW-0812">Transmembrane</keyword>
<feature type="compositionally biased region" description="Low complexity" evidence="1">
    <location>
        <begin position="195"/>
        <end position="208"/>
    </location>
</feature>
<evidence type="ECO:0008006" key="5">
    <source>
        <dbReference type="Google" id="ProtNLM"/>
    </source>
</evidence>
<gene>
    <name evidence="3" type="ORF">B0H63DRAFT_561709</name>
</gene>
<keyword evidence="2" id="KW-1133">Transmembrane helix</keyword>
<comment type="caution">
    <text evidence="3">The sequence shown here is derived from an EMBL/GenBank/DDBJ whole genome shotgun (WGS) entry which is preliminary data.</text>
</comment>
<accession>A0AAE0KJW0</accession>
<evidence type="ECO:0000256" key="2">
    <source>
        <dbReference type="SAM" id="Phobius"/>
    </source>
</evidence>
<feature type="region of interest" description="Disordered" evidence="1">
    <location>
        <begin position="195"/>
        <end position="245"/>
    </location>
</feature>
<sequence>MSQAPVLHGLRNLIVDFDAFRGPQVANSATMPLPNRWNRILTLFALLFLPHCLALLSFDQVLEGRIKENVEFRLEWEGARGPVQIELLYWNTNPSTRGFYYYATLADNWNASYALWTPNNMPSGVYAISIWDHDGEAESTPQRQTFTYIGSKKTNTITSTTVVYATASITELSFWYSSESRMTTVEVVTVYTNLPTTSSASPSRRTTLPPGPVPTHSDGANVSDPPQTLPPQGGGDTASPDRGGLSTGAKAGIGVGASLGGIILIGTVIFILYRRGKTAQNGSGNDSGGVNIAELGVKTRAEMATQANVHELYYQTSPWGGAYSNSFGGAGPGGGGGGGGTTLGSHSVIDAPAPVELSAAYWRPPPRGD</sequence>
<reference evidence="3" key="2">
    <citation type="submission" date="2023-06" db="EMBL/GenBank/DDBJ databases">
        <authorList>
            <consortium name="Lawrence Berkeley National Laboratory"/>
            <person name="Haridas S."/>
            <person name="Hensen N."/>
            <person name="Bonometti L."/>
            <person name="Westerberg I."/>
            <person name="Brannstrom I.O."/>
            <person name="Guillou S."/>
            <person name="Cros-Aarteil S."/>
            <person name="Calhoun S."/>
            <person name="Kuo A."/>
            <person name="Mondo S."/>
            <person name="Pangilinan J."/>
            <person name="Riley R."/>
            <person name="LaButti K."/>
            <person name="Andreopoulos B."/>
            <person name="Lipzen A."/>
            <person name="Chen C."/>
            <person name="Yanf M."/>
            <person name="Daum C."/>
            <person name="Ng V."/>
            <person name="Clum A."/>
            <person name="Steindorff A."/>
            <person name="Ohm R."/>
            <person name="Martin F."/>
            <person name="Silar P."/>
            <person name="Natvig D."/>
            <person name="Lalanne C."/>
            <person name="Gautier V."/>
            <person name="Ament-velasquez S.L."/>
            <person name="Kruys A."/>
            <person name="Hutchinson M.I."/>
            <person name="Powell A.J."/>
            <person name="Barry K."/>
            <person name="Miller A.N."/>
            <person name="Grigoriev I.V."/>
            <person name="Debuchy R."/>
            <person name="Gladieux P."/>
            <person name="Thoren M.H."/>
            <person name="Johannesson H."/>
        </authorList>
    </citation>
    <scope>NUCLEOTIDE SEQUENCE</scope>
    <source>
        <strain evidence="3">CBS 232.78</strain>
    </source>
</reference>
<proteinExistence type="predicted"/>
<keyword evidence="2" id="KW-0472">Membrane</keyword>
<reference evidence="3" key="1">
    <citation type="journal article" date="2023" name="Mol. Phylogenet. Evol.">
        <title>Genome-scale phylogeny and comparative genomics of the fungal order Sordariales.</title>
        <authorList>
            <person name="Hensen N."/>
            <person name="Bonometti L."/>
            <person name="Westerberg I."/>
            <person name="Brannstrom I.O."/>
            <person name="Guillou S."/>
            <person name="Cros-Aarteil S."/>
            <person name="Calhoun S."/>
            <person name="Haridas S."/>
            <person name="Kuo A."/>
            <person name="Mondo S."/>
            <person name="Pangilinan J."/>
            <person name="Riley R."/>
            <person name="LaButti K."/>
            <person name="Andreopoulos B."/>
            <person name="Lipzen A."/>
            <person name="Chen C."/>
            <person name="Yan M."/>
            <person name="Daum C."/>
            <person name="Ng V."/>
            <person name="Clum A."/>
            <person name="Steindorff A."/>
            <person name="Ohm R.A."/>
            <person name="Martin F."/>
            <person name="Silar P."/>
            <person name="Natvig D.O."/>
            <person name="Lalanne C."/>
            <person name="Gautier V."/>
            <person name="Ament-Velasquez S.L."/>
            <person name="Kruys A."/>
            <person name="Hutchinson M.I."/>
            <person name="Powell A.J."/>
            <person name="Barry K."/>
            <person name="Miller A.N."/>
            <person name="Grigoriev I.V."/>
            <person name="Debuchy R."/>
            <person name="Gladieux P."/>
            <person name="Hiltunen Thoren M."/>
            <person name="Johannesson H."/>
        </authorList>
    </citation>
    <scope>NUCLEOTIDE SEQUENCE</scope>
    <source>
        <strain evidence="3">CBS 232.78</strain>
    </source>
</reference>
<evidence type="ECO:0000256" key="1">
    <source>
        <dbReference type="SAM" id="MobiDB-lite"/>
    </source>
</evidence>
<dbReference type="Proteomes" id="UP001285441">
    <property type="component" value="Unassembled WGS sequence"/>
</dbReference>
<name>A0AAE0KJW0_9PEZI</name>
<evidence type="ECO:0000313" key="3">
    <source>
        <dbReference type="EMBL" id="KAK3377557.1"/>
    </source>
</evidence>
<keyword evidence="4" id="KW-1185">Reference proteome</keyword>
<feature type="transmembrane region" description="Helical" evidence="2">
    <location>
        <begin position="251"/>
        <end position="273"/>
    </location>
</feature>
<organism evidence="3 4">
    <name type="scientific">Podospora didyma</name>
    <dbReference type="NCBI Taxonomy" id="330526"/>
    <lineage>
        <taxon>Eukaryota</taxon>
        <taxon>Fungi</taxon>
        <taxon>Dikarya</taxon>
        <taxon>Ascomycota</taxon>
        <taxon>Pezizomycotina</taxon>
        <taxon>Sordariomycetes</taxon>
        <taxon>Sordariomycetidae</taxon>
        <taxon>Sordariales</taxon>
        <taxon>Podosporaceae</taxon>
        <taxon>Podospora</taxon>
    </lineage>
</organism>
<protein>
    <recommendedName>
        <fullName evidence="5">Mid2 domain-containing protein</fullName>
    </recommendedName>
</protein>
<dbReference type="AlphaFoldDB" id="A0AAE0KJW0"/>
<dbReference type="EMBL" id="JAULSW010000006">
    <property type="protein sequence ID" value="KAK3377557.1"/>
    <property type="molecule type" value="Genomic_DNA"/>
</dbReference>
<evidence type="ECO:0000313" key="4">
    <source>
        <dbReference type="Proteomes" id="UP001285441"/>
    </source>
</evidence>